<evidence type="ECO:0000313" key="5">
    <source>
        <dbReference type="Proteomes" id="UP000288216"/>
    </source>
</evidence>
<keyword evidence="1" id="KW-0175">Coiled coil</keyword>
<name>A0A401PS15_SCYTO</name>
<dbReference type="OrthoDB" id="8938419at2759"/>
<dbReference type="GO" id="GO:0050910">
    <property type="term" value="P:detection of mechanical stimulus involved in sensory perception of sound"/>
    <property type="evidence" value="ECO:0007669"/>
    <property type="project" value="TreeGrafter"/>
</dbReference>
<evidence type="ECO:0000256" key="1">
    <source>
        <dbReference type="SAM" id="Coils"/>
    </source>
</evidence>
<feature type="coiled-coil region" evidence="1">
    <location>
        <begin position="65"/>
        <end position="92"/>
    </location>
</feature>
<dbReference type="Proteomes" id="UP000288216">
    <property type="component" value="Unassembled WGS sequence"/>
</dbReference>
<sequence length="190" mass="21101">MTFTPSFDCGPFSGKTKMFDVIMETIQYDFPAFIGKLFGYASNPGLILPGILLMVLAIYYLNATSKTYEAANLELKKKMQMLRDEQKNRRNNKNTVNPMLQDLEDLLPNNANVTKSELDKVVIEKQPAITNGVTKANGKYGKEMTLAPPPLKMVVTKPPNPRQASHLPGKQRSGTPGQGPRRPPPGQPKR</sequence>
<comment type="caution">
    <text evidence="4">The sequence shown here is derived from an EMBL/GenBank/DDBJ whole genome shotgun (WGS) entry which is preliminary data.</text>
</comment>
<keyword evidence="3" id="KW-0812">Transmembrane</keyword>
<keyword evidence="5" id="KW-1185">Reference proteome</keyword>
<dbReference type="OMA" id="METIQYD"/>
<feature type="compositionally biased region" description="Pro residues" evidence="2">
    <location>
        <begin position="181"/>
        <end position="190"/>
    </location>
</feature>
<dbReference type="STRING" id="75743.A0A401PS15"/>
<proteinExistence type="predicted"/>
<dbReference type="GO" id="GO:0005886">
    <property type="term" value="C:plasma membrane"/>
    <property type="evidence" value="ECO:0007669"/>
    <property type="project" value="InterPro"/>
</dbReference>
<evidence type="ECO:0000256" key="3">
    <source>
        <dbReference type="SAM" id="Phobius"/>
    </source>
</evidence>
<evidence type="ECO:0000256" key="2">
    <source>
        <dbReference type="SAM" id="MobiDB-lite"/>
    </source>
</evidence>
<evidence type="ECO:0008006" key="6">
    <source>
        <dbReference type="Google" id="ProtNLM"/>
    </source>
</evidence>
<organism evidence="4 5">
    <name type="scientific">Scyliorhinus torazame</name>
    <name type="common">Cloudy catshark</name>
    <name type="synonym">Catulus torazame</name>
    <dbReference type="NCBI Taxonomy" id="75743"/>
    <lineage>
        <taxon>Eukaryota</taxon>
        <taxon>Metazoa</taxon>
        <taxon>Chordata</taxon>
        <taxon>Craniata</taxon>
        <taxon>Vertebrata</taxon>
        <taxon>Chondrichthyes</taxon>
        <taxon>Elasmobranchii</taxon>
        <taxon>Galeomorphii</taxon>
        <taxon>Galeoidea</taxon>
        <taxon>Carcharhiniformes</taxon>
        <taxon>Scyliorhinidae</taxon>
        <taxon>Scyliorhinus</taxon>
    </lineage>
</organism>
<protein>
    <recommendedName>
        <fullName evidence="6">Transmembrane channel-like protein</fullName>
    </recommendedName>
</protein>
<dbReference type="EMBL" id="BFAA01009985">
    <property type="protein sequence ID" value="GCB75893.1"/>
    <property type="molecule type" value="Genomic_DNA"/>
</dbReference>
<dbReference type="PANTHER" id="PTHR23302">
    <property type="entry name" value="TRANSMEMBRANE CHANNEL-RELATED"/>
    <property type="match status" value="1"/>
</dbReference>
<accession>A0A401PS15</accession>
<feature type="region of interest" description="Disordered" evidence="2">
    <location>
        <begin position="140"/>
        <end position="190"/>
    </location>
</feature>
<keyword evidence="3" id="KW-0472">Membrane</keyword>
<evidence type="ECO:0000313" key="4">
    <source>
        <dbReference type="EMBL" id="GCB75893.1"/>
    </source>
</evidence>
<reference evidence="4 5" key="1">
    <citation type="journal article" date="2018" name="Nat. Ecol. Evol.">
        <title>Shark genomes provide insights into elasmobranch evolution and the origin of vertebrates.</title>
        <authorList>
            <person name="Hara Y"/>
            <person name="Yamaguchi K"/>
            <person name="Onimaru K"/>
            <person name="Kadota M"/>
            <person name="Koyanagi M"/>
            <person name="Keeley SD"/>
            <person name="Tatsumi K"/>
            <person name="Tanaka K"/>
            <person name="Motone F"/>
            <person name="Kageyama Y"/>
            <person name="Nozu R"/>
            <person name="Adachi N"/>
            <person name="Nishimura O"/>
            <person name="Nakagawa R"/>
            <person name="Tanegashima C"/>
            <person name="Kiyatake I"/>
            <person name="Matsumoto R"/>
            <person name="Murakumo K"/>
            <person name="Nishida K"/>
            <person name="Terakita A"/>
            <person name="Kuratani S"/>
            <person name="Sato K"/>
            <person name="Hyodo S Kuraku.S."/>
        </authorList>
    </citation>
    <scope>NUCLEOTIDE SEQUENCE [LARGE SCALE GENOMIC DNA]</scope>
</reference>
<gene>
    <name evidence="4" type="ORF">scyTo_0016487</name>
</gene>
<dbReference type="InterPro" id="IPR038900">
    <property type="entry name" value="TMC"/>
</dbReference>
<dbReference type="PANTHER" id="PTHR23302:SF17">
    <property type="entry name" value="TRANSMEMBRANE CHANNEL-LIKE PROTEIN 2"/>
    <property type="match status" value="1"/>
</dbReference>
<feature type="transmembrane region" description="Helical" evidence="3">
    <location>
        <begin position="37"/>
        <end position="61"/>
    </location>
</feature>
<keyword evidence="3" id="KW-1133">Transmembrane helix</keyword>
<dbReference type="GO" id="GO:0060005">
    <property type="term" value="P:vestibular reflex"/>
    <property type="evidence" value="ECO:0007669"/>
    <property type="project" value="TreeGrafter"/>
</dbReference>
<dbReference type="GO" id="GO:0008381">
    <property type="term" value="F:mechanosensitive monoatomic ion channel activity"/>
    <property type="evidence" value="ECO:0007669"/>
    <property type="project" value="TreeGrafter"/>
</dbReference>
<dbReference type="AlphaFoldDB" id="A0A401PS15"/>